<feature type="domain" description="Sulfotransferase" evidence="4">
    <location>
        <begin position="155"/>
        <end position="331"/>
    </location>
</feature>
<dbReference type="Proteomes" id="UP000030021">
    <property type="component" value="Unassembled WGS sequence"/>
</dbReference>
<evidence type="ECO:0000256" key="2">
    <source>
        <dbReference type="ARBA" id="ARBA00022679"/>
    </source>
</evidence>
<dbReference type="SUPFAM" id="SSF52540">
    <property type="entry name" value="P-loop containing nucleoside triphosphate hydrolases"/>
    <property type="match status" value="1"/>
</dbReference>
<sequence>MRSGTKLPIQRPSDTLYEDCTKPRYLTRMTPMTNLSYREIRDVASRHLILSALFFLPKGKKIALERRLRGRQENAKLQEADWALVSWGKSGRTWFRVMLSRFYQLHYGLETDYMLEFDNFHALNPAAPKVLFSHNNYIRDHYNHGDDLDQYRGKKLVLLVRDPRDVAVSQYFQWSYRMRPRKKALNAYPAHGSEVAIYDFVRNPDCGIPRIVAAFNAWARSLPELGADVLVVRYEDLRRDPAEVLRQVVSFTGVDPDPAHIEAAKDYAAYENMKKREAANEGMRGSGQRVKPGDESNPDSFKVRRGKVGGYRDYFTPEEVAVVDGLVEGKLDPVFGYNEA</sequence>
<accession>A0A0A0HKR3</accession>
<dbReference type="AlphaFoldDB" id="A0A0A0HKR3"/>
<dbReference type="InterPro" id="IPR027417">
    <property type="entry name" value="P-loop_NTPase"/>
</dbReference>
<dbReference type="GO" id="GO:0008146">
    <property type="term" value="F:sulfotransferase activity"/>
    <property type="evidence" value="ECO:0007669"/>
    <property type="project" value="InterPro"/>
</dbReference>
<comment type="similarity">
    <text evidence="1">Belongs to the sulfotransferase 1 family.</text>
</comment>
<organism evidence="5 6">
    <name type="scientific">Roseovarius mucosus DSM 17069</name>
    <dbReference type="NCBI Taxonomy" id="1288298"/>
    <lineage>
        <taxon>Bacteria</taxon>
        <taxon>Pseudomonadati</taxon>
        <taxon>Pseudomonadota</taxon>
        <taxon>Alphaproteobacteria</taxon>
        <taxon>Rhodobacterales</taxon>
        <taxon>Roseobacteraceae</taxon>
        <taxon>Roseovarius</taxon>
    </lineage>
</organism>
<dbReference type="eggNOG" id="ENOG502ZUYV">
    <property type="taxonomic scope" value="Bacteria"/>
</dbReference>
<dbReference type="Gene3D" id="3.40.50.300">
    <property type="entry name" value="P-loop containing nucleotide triphosphate hydrolases"/>
    <property type="match status" value="1"/>
</dbReference>
<dbReference type="Pfam" id="PF00685">
    <property type="entry name" value="Sulfotransfer_1"/>
    <property type="match status" value="1"/>
</dbReference>
<dbReference type="PANTHER" id="PTHR11783">
    <property type="entry name" value="SULFOTRANSFERASE SULT"/>
    <property type="match status" value="1"/>
</dbReference>
<gene>
    <name evidence="5" type="ORF">rosmuc_01637</name>
</gene>
<reference evidence="5 6" key="1">
    <citation type="submission" date="2013-01" db="EMBL/GenBank/DDBJ databases">
        <authorList>
            <person name="Fiebig A."/>
            <person name="Goeker M."/>
            <person name="Klenk H.-P.P."/>
        </authorList>
    </citation>
    <scope>NUCLEOTIDE SEQUENCE [LARGE SCALE GENOMIC DNA]</scope>
    <source>
        <strain evidence="5 6">DSM 17069</strain>
    </source>
</reference>
<proteinExistence type="inferred from homology"/>
<evidence type="ECO:0000256" key="1">
    <source>
        <dbReference type="ARBA" id="ARBA00005771"/>
    </source>
</evidence>
<evidence type="ECO:0000313" key="5">
    <source>
        <dbReference type="EMBL" id="KGM88407.1"/>
    </source>
</evidence>
<dbReference type="InterPro" id="IPR000863">
    <property type="entry name" value="Sulfotransferase_dom"/>
</dbReference>
<feature type="region of interest" description="Disordered" evidence="3">
    <location>
        <begin position="278"/>
        <end position="302"/>
    </location>
</feature>
<name>A0A0A0HKR3_9RHOB</name>
<protein>
    <submittedName>
        <fullName evidence="5">Sulfotransferase domain protein</fullName>
    </submittedName>
</protein>
<dbReference type="PATRIC" id="fig|1288298.3.peg.1649"/>
<dbReference type="EMBL" id="AONH01000008">
    <property type="protein sequence ID" value="KGM88407.1"/>
    <property type="molecule type" value="Genomic_DNA"/>
</dbReference>
<evidence type="ECO:0000259" key="4">
    <source>
        <dbReference type="Pfam" id="PF00685"/>
    </source>
</evidence>
<evidence type="ECO:0000313" key="6">
    <source>
        <dbReference type="Proteomes" id="UP000030021"/>
    </source>
</evidence>
<keyword evidence="2 5" id="KW-0808">Transferase</keyword>
<dbReference type="HOGENOM" id="CLU_027239_4_0_5"/>
<evidence type="ECO:0000256" key="3">
    <source>
        <dbReference type="SAM" id="MobiDB-lite"/>
    </source>
</evidence>
<dbReference type="STRING" id="215743.ROSMUCSMR3_00111"/>
<comment type="caution">
    <text evidence="5">The sequence shown here is derived from an EMBL/GenBank/DDBJ whole genome shotgun (WGS) entry which is preliminary data.</text>
</comment>